<comment type="caution">
    <text evidence="4">The sequence shown here is derived from an EMBL/GenBank/DDBJ whole genome shotgun (WGS) entry which is preliminary data.</text>
</comment>
<dbReference type="GO" id="GO:0018845">
    <property type="term" value="F:2-hydroxychromene-2-carboxylate isomerase activity"/>
    <property type="evidence" value="ECO:0007669"/>
    <property type="project" value="UniProtKB-UniRule"/>
</dbReference>
<comment type="similarity">
    <text evidence="1">Belongs to the GST superfamily. NadH family.</text>
</comment>
<comment type="catalytic activity">
    <reaction evidence="1">
        <text>2-hydroxychromene-2-carboxylate = (3E)-4-(2-hydroxyphenyl)-2-oxobut-3-enoate</text>
        <dbReference type="Rhea" id="RHEA:27401"/>
        <dbReference type="ChEBI" id="CHEBI:59350"/>
        <dbReference type="ChEBI" id="CHEBI:59353"/>
        <dbReference type="EC" id="5.99.1.4"/>
    </reaction>
</comment>
<name>A0A7X0JRC4_9GAMM</name>
<dbReference type="InterPro" id="IPR036249">
    <property type="entry name" value="Thioredoxin-like_sf"/>
</dbReference>
<dbReference type="PANTHER" id="PTHR42943:SF2">
    <property type="entry name" value="GLUTATHIONE S-TRANSFERASE KAPPA 1"/>
    <property type="match status" value="1"/>
</dbReference>
<dbReference type="InterPro" id="IPR001853">
    <property type="entry name" value="DSBA-like_thioredoxin_dom"/>
</dbReference>
<dbReference type="Pfam" id="PF01323">
    <property type="entry name" value="DSBA"/>
    <property type="match status" value="1"/>
</dbReference>
<dbReference type="InterPro" id="IPR014440">
    <property type="entry name" value="HCCAis_GSTk"/>
</dbReference>
<evidence type="ECO:0000256" key="1">
    <source>
        <dbReference type="PIRNR" id="PIRNR006386"/>
    </source>
</evidence>
<dbReference type="Gene3D" id="3.40.30.10">
    <property type="entry name" value="Glutaredoxin"/>
    <property type="match status" value="1"/>
</dbReference>
<dbReference type="InParanoid" id="A0A7X0JRC4"/>
<keyword evidence="1 4" id="KW-0413">Isomerase</keyword>
<dbReference type="GO" id="GO:0016491">
    <property type="term" value="F:oxidoreductase activity"/>
    <property type="evidence" value="ECO:0007669"/>
    <property type="project" value="InterPro"/>
</dbReference>
<dbReference type="RefSeq" id="WP_166850057.1">
    <property type="nucleotide sequence ID" value="NZ_JAAONY010000001.1"/>
</dbReference>
<keyword evidence="5" id="KW-1185">Reference proteome</keyword>
<dbReference type="PANTHER" id="PTHR42943">
    <property type="entry name" value="GLUTATHIONE S-TRANSFERASE KAPPA"/>
    <property type="match status" value="1"/>
</dbReference>
<dbReference type="AlphaFoldDB" id="A0A7X0JRC4"/>
<evidence type="ECO:0000313" key="5">
    <source>
        <dbReference type="Proteomes" id="UP000528457"/>
    </source>
</evidence>
<dbReference type="EC" id="5.99.1.4" evidence="1"/>
<evidence type="ECO:0000313" key="4">
    <source>
        <dbReference type="EMBL" id="MBB6520869.1"/>
    </source>
</evidence>
<sequence>MSLVIDLFFSFRSPYSYLVTPAALEIKTNYDVDIQLRPVLPLAVRQRDFFDPDNLKRGIYILKDWPRRAEMMGLPHAWPKPDPIVTDLETFQATEEQPYIYRLVHLGVEANRRGRGLEYAAEVSRVIFGGTENWDQGDHLAKAAERAGLNLASMDAAIEESPQSYQQEVELNQTNLEICGHWGVPTFGINGEPFFGHDRIDSVCFELDKLGLRRT</sequence>
<accession>A0A7X0JRC4</accession>
<dbReference type="InterPro" id="IPR051924">
    <property type="entry name" value="GST_Kappa/NadH"/>
</dbReference>
<dbReference type="SUPFAM" id="SSF52833">
    <property type="entry name" value="Thioredoxin-like"/>
    <property type="match status" value="1"/>
</dbReference>
<dbReference type="EMBL" id="JACHHT010000001">
    <property type="protein sequence ID" value="MBB6520869.1"/>
    <property type="molecule type" value="Genomic_DNA"/>
</dbReference>
<proteinExistence type="inferred from homology"/>
<organism evidence="4 5">
    <name type="scientific">Pseudoteredinibacter isoporae</name>
    <dbReference type="NCBI Taxonomy" id="570281"/>
    <lineage>
        <taxon>Bacteria</taxon>
        <taxon>Pseudomonadati</taxon>
        <taxon>Pseudomonadota</taxon>
        <taxon>Gammaproteobacteria</taxon>
        <taxon>Cellvibrionales</taxon>
        <taxon>Cellvibrionaceae</taxon>
        <taxon>Pseudoteredinibacter</taxon>
    </lineage>
</organism>
<dbReference type="PIRSF" id="PIRSF006386">
    <property type="entry name" value="HCCAis_GSTk"/>
    <property type="match status" value="1"/>
</dbReference>
<evidence type="ECO:0000256" key="2">
    <source>
        <dbReference type="PIRSR" id="PIRSR006386-1"/>
    </source>
</evidence>
<feature type="domain" description="DSBA-like thioredoxin" evidence="3">
    <location>
        <begin position="4"/>
        <end position="202"/>
    </location>
</feature>
<feature type="active site" description="Nucleophile" evidence="2">
    <location>
        <position position="13"/>
    </location>
</feature>
<evidence type="ECO:0000259" key="3">
    <source>
        <dbReference type="Pfam" id="PF01323"/>
    </source>
</evidence>
<dbReference type="Proteomes" id="UP000528457">
    <property type="component" value="Unassembled WGS sequence"/>
</dbReference>
<protein>
    <recommendedName>
        <fullName evidence="1">2-hydroxychromene-2-carboxylate isomerase</fullName>
        <ecNumber evidence="1">5.99.1.4</ecNumber>
    </recommendedName>
</protein>
<reference evidence="4 5" key="1">
    <citation type="submission" date="2020-08" db="EMBL/GenBank/DDBJ databases">
        <title>Genomic Encyclopedia of Type Strains, Phase IV (KMG-IV): sequencing the most valuable type-strain genomes for metagenomic binning, comparative biology and taxonomic classification.</title>
        <authorList>
            <person name="Goeker M."/>
        </authorList>
    </citation>
    <scope>NUCLEOTIDE SEQUENCE [LARGE SCALE GENOMIC DNA]</scope>
    <source>
        <strain evidence="4 5">DSM 22368</strain>
    </source>
</reference>
<gene>
    <name evidence="4" type="ORF">HNR48_001147</name>
</gene>